<dbReference type="GO" id="GO:0030855">
    <property type="term" value="P:epithelial cell differentiation"/>
    <property type="evidence" value="ECO:0007669"/>
    <property type="project" value="UniProtKB-ARBA"/>
</dbReference>
<protein>
    <submittedName>
        <fullName evidence="14">Signal peptide, CUB and EGF-like domain-containing protein 2</fullName>
    </submittedName>
</protein>
<accession>A0A556U9B5</accession>
<dbReference type="SUPFAM" id="SSF56436">
    <property type="entry name" value="C-type lectin-like"/>
    <property type="match status" value="1"/>
</dbReference>
<dbReference type="Pfam" id="PF07645">
    <property type="entry name" value="EGF_CA"/>
    <property type="match status" value="1"/>
</dbReference>
<dbReference type="InterPro" id="IPR001881">
    <property type="entry name" value="EGF-like_Ca-bd_dom"/>
</dbReference>
<evidence type="ECO:0000256" key="11">
    <source>
        <dbReference type="SAM" id="Phobius"/>
    </source>
</evidence>
<dbReference type="PROSITE" id="PS01187">
    <property type="entry name" value="EGF_CA"/>
    <property type="match status" value="1"/>
</dbReference>
<dbReference type="SMART" id="SM00181">
    <property type="entry name" value="EGF"/>
    <property type="match status" value="2"/>
</dbReference>
<keyword evidence="9" id="KW-1015">Disulfide bond</keyword>
<keyword evidence="3 11" id="KW-0812">Transmembrane</keyword>
<keyword evidence="8 11" id="KW-0472">Membrane</keyword>
<evidence type="ECO:0000256" key="9">
    <source>
        <dbReference type="ARBA" id="ARBA00023157"/>
    </source>
</evidence>
<name>A0A556U9B5_BAGYA</name>
<dbReference type="PROSITE" id="PS01186">
    <property type="entry name" value="EGF_2"/>
    <property type="match status" value="1"/>
</dbReference>
<keyword evidence="6" id="KW-0677">Repeat</keyword>
<dbReference type="SMART" id="SM00179">
    <property type="entry name" value="EGF_CA"/>
    <property type="match status" value="2"/>
</dbReference>
<evidence type="ECO:0000256" key="7">
    <source>
        <dbReference type="ARBA" id="ARBA00022989"/>
    </source>
</evidence>
<dbReference type="PANTHER" id="PTHR14789:SF9">
    <property type="entry name" value="THROMBOMODULIN"/>
    <property type="match status" value="1"/>
</dbReference>
<comment type="subcellular location">
    <subcellularLocation>
        <location evidence="1">Membrane</location>
        <topology evidence="1">Single-pass type I membrane protein</topology>
    </subcellularLocation>
</comment>
<dbReference type="GO" id="GO:0016020">
    <property type="term" value="C:membrane"/>
    <property type="evidence" value="ECO:0007669"/>
    <property type="project" value="UniProtKB-SubCell"/>
</dbReference>
<dbReference type="Proteomes" id="UP000319801">
    <property type="component" value="Unassembled WGS sequence"/>
</dbReference>
<feature type="transmembrane region" description="Helical" evidence="11">
    <location>
        <begin position="291"/>
        <end position="312"/>
    </location>
</feature>
<dbReference type="AlphaFoldDB" id="A0A556U9B5"/>
<dbReference type="InterPro" id="IPR049883">
    <property type="entry name" value="NOTCH1_EGF-like"/>
</dbReference>
<dbReference type="InterPro" id="IPR051505">
    <property type="entry name" value="C-type_lectin_domain"/>
</dbReference>
<dbReference type="OrthoDB" id="4062651at2759"/>
<dbReference type="SUPFAM" id="SSF57184">
    <property type="entry name" value="Growth factor receptor domain"/>
    <property type="match status" value="1"/>
</dbReference>
<dbReference type="InterPro" id="IPR000742">
    <property type="entry name" value="EGF"/>
</dbReference>
<evidence type="ECO:0000259" key="13">
    <source>
        <dbReference type="PROSITE" id="PS50026"/>
    </source>
</evidence>
<dbReference type="InterPro" id="IPR016187">
    <property type="entry name" value="CTDL_fold"/>
</dbReference>
<feature type="signal peptide" evidence="12">
    <location>
        <begin position="1"/>
        <end position="21"/>
    </location>
</feature>
<evidence type="ECO:0000256" key="5">
    <source>
        <dbReference type="ARBA" id="ARBA00022734"/>
    </source>
</evidence>
<dbReference type="InterPro" id="IPR000152">
    <property type="entry name" value="EGF-type_Asp/Asn_hydroxyl_site"/>
</dbReference>
<evidence type="ECO:0000313" key="15">
    <source>
        <dbReference type="Proteomes" id="UP000319801"/>
    </source>
</evidence>
<evidence type="ECO:0000313" key="14">
    <source>
        <dbReference type="EMBL" id="TSO25240.1"/>
    </source>
</evidence>
<keyword evidence="4 12" id="KW-0732">Signal</keyword>
<evidence type="ECO:0000256" key="2">
    <source>
        <dbReference type="ARBA" id="ARBA00022536"/>
    </source>
</evidence>
<keyword evidence="15" id="KW-1185">Reference proteome</keyword>
<evidence type="ECO:0000256" key="8">
    <source>
        <dbReference type="ARBA" id="ARBA00023136"/>
    </source>
</evidence>
<feature type="chain" id="PRO_5022153853" evidence="12">
    <location>
        <begin position="22"/>
        <end position="339"/>
    </location>
</feature>
<dbReference type="PROSITE" id="PS00010">
    <property type="entry name" value="ASX_HYDROXYL"/>
    <property type="match status" value="1"/>
</dbReference>
<dbReference type="CDD" id="cd00054">
    <property type="entry name" value="EGF_CA"/>
    <property type="match status" value="1"/>
</dbReference>
<dbReference type="Gene3D" id="3.10.100.10">
    <property type="entry name" value="Mannose-Binding Protein A, subunit A"/>
    <property type="match status" value="1"/>
</dbReference>
<proteinExistence type="predicted"/>
<evidence type="ECO:0000256" key="3">
    <source>
        <dbReference type="ARBA" id="ARBA00022692"/>
    </source>
</evidence>
<evidence type="ECO:0000256" key="6">
    <source>
        <dbReference type="ARBA" id="ARBA00022737"/>
    </source>
</evidence>
<dbReference type="PROSITE" id="PS50026">
    <property type="entry name" value="EGF_3"/>
    <property type="match status" value="1"/>
</dbReference>
<evidence type="ECO:0000256" key="1">
    <source>
        <dbReference type="ARBA" id="ARBA00004479"/>
    </source>
</evidence>
<keyword evidence="5" id="KW-0430">Lectin</keyword>
<evidence type="ECO:0000256" key="12">
    <source>
        <dbReference type="SAM" id="SignalP"/>
    </source>
</evidence>
<keyword evidence="7 11" id="KW-1133">Transmembrane helix</keyword>
<keyword evidence="2 10" id="KW-0245">EGF-like domain</keyword>
<comment type="caution">
    <text evidence="14">The sequence shown here is derived from an EMBL/GenBank/DDBJ whole genome shotgun (WGS) entry which is preliminary data.</text>
</comment>
<evidence type="ECO:0000256" key="4">
    <source>
        <dbReference type="ARBA" id="ARBA00022729"/>
    </source>
</evidence>
<comment type="caution">
    <text evidence="10">Lacks conserved residue(s) required for the propagation of feature annotation.</text>
</comment>
<evidence type="ECO:0000256" key="10">
    <source>
        <dbReference type="PROSITE-ProRule" id="PRU00076"/>
    </source>
</evidence>
<sequence length="339" mass="37875">MDSYKLISSFMILISFYVGHALRCACKEDLRTCTSIYNLKADFKTARQICVENGGKILKPSSETIDSLLFNKTGHFWIGTEGDCLSSSGNSRGDSVNRDRKDVACSSTCMLVSTNRNFTERSCKEQADGFLCDGIQWENCWEDKPTEVQILNKNDCLLGPCEHMCKKVPGGHMCSCLSKFRPSRKNPERCEYYCDSDTCPFLSMHECPDGFIKDVTQCADLDECASNHNNCEQKCRNTVGSYKCSCYDGFMLVNKSKCVPLIHPTSFASMFVTPSVNYTLSHAGFTTPAEYIGLTLFILLAISALAGLLYYLRKSKSELLLKDNDAPDNITAQEVQLQL</sequence>
<organism evidence="14 15">
    <name type="scientific">Bagarius yarrelli</name>
    <name type="common">Goonch</name>
    <name type="synonym">Bagrus yarrelli</name>
    <dbReference type="NCBI Taxonomy" id="175774"/>
    <lineage>
        <taxon>Eukaryota</taxon>
        <taxon>Metazoa</taxon>
        <taxon>Chordata</taxon>
        <taxon>Craniata</taxon>
        <taxon>Vertebrata</taxon>
        <taxon>Euteleostomi</taxon>
        <taxon>Actinopterygii</taxon>
        <taxon>Neopterygii</taxon>
        <taxon>Teleostei</taxon>
        <taxon>Ostariophysi</taxon>
        <taxon>Siluriformes</taxon>
        <taxon>Sisoridae</taxon>
        <taxon>Sisorinae</taxon>
        <taxon>Bagarius</taxon>
    </lineage>
</organism>
<dbReference type="GO" id="GO:0005509">
    <property type="term" value="F:calcium ion binding"/>
    <property type="evidence" value="ECO:0007669"/>
    <property type="project" value="InterPro"/>
</dbReference>
<dbReference type="Gene3D" id="2.10.25.10">
    <property type="entry name" value="Laminin"/>
    <property type="match status" value="2"/>
</dbReference>
<feature type="domain" description="EGF-like" evidence="13">
    <location>
        <begin position="220"/>
        <end position="259"/>
    </location>
</feature>
<gene>
    <name evidence="14" type="ORF">Baya_8863</name>
</gene>
<dbReference type="PANTHER" id="PTHR14789">
    <property type="entry name" value="CHONDROLECTIN VARIANT CHODLFDELTAE"/>
    <property type="match status" value="1"/>
</dbReference>
<dbReference type="EMBL" id="VCAZ01000065">
    <property type="protein sequence ID" value="TSO25240.1"/>
    <property type="molecule type" value="Genomic_DNA"/>
</dbReference>
<reference evidence="14 15" key="1">
    <citation type="journal article" date="2019" name="Genome Biol. Evol.">
        <title>Whole-Genome Sequencing of the Giant Devil Catfish, Bagarius yarrelli.</title>
        <authorList>
            <person name="Jiang W."/>
            <person name="Lv Y."/>
            <person name="Cheng L."/>
            <person name="Yang K."/>
            <person name="Chao B."/>
            <person name="Wang X."/>
            <person name="Li Y."/>
            <person name="Pan X."/>
            <person name="You X."/>
            <person name="Zhang Y."/>
            <person name="Yang J."/>
            <person name="Li J."/>
            <person name="Zhang X."/>
            <person name="Liu S."/>
            <person name="Sun C."/>
            <person name="Yang J."/>
            <person name="Shi Q."/>
        </authorList>
    </citation>
    <scope>NUCLEOTIDE SEQUENCE [LARGE SCALE GENOMIC DNA]</scope>
    <source>
        <strain evidence="14">JWS20170419001</strain>
        <tissue evidence="14">Muscle</tissue>
    </source>
</reference>
<dbReference type="InterPro" id="IPR009030">
    <property type="entry name" value="Growth_fac_rcpt_cys_sf"/>
</dbReference>
<dbReference type="InterPro" id="IPR016186">
    <property type="entry name" value="C-type_lectin-like/link_sf"/>
</dbReference>
<dbReference type="FunFam" id="2.10.25.10:FF:000038">
    <property type="entry name" value="Fibrillin 2"/>
    <property type="match status" value="1"/>
</dbReference>
<dbReference type="InterPro" id="IPR018097">
    <property type="entry name" value="EGF_Ca-bd_CS"/>
</dbReference>
<dbReference type="SUPFAM" id="SSF57196">
    <property type="entry name" value="EGF/Laminin"/>
    <property type="match status" value="1"/>
</dbReference>
<dbReference type="GO" id="GO:0030246">
    <property type="term" value="F:carbohydrate binding"/>
    <property type="evidence" value="ECO:0007669"/>
    <property type="project" value="UniProtKB-KW"/>
</dbReference>